<evidence type="ECO:0000256" key="4">
    <source>
        <dbReference type="ARBA" id="ARBA00022723"/>
    </source>
</evidence>
<keyword evidence="4 8" id="KW-0479">Metal-binding</keyword>
<protein>
    <recommendedName>
        <fullName evidence="11">Cytochrome P450</fullName>
    </recommendedName>
</protein>
<dbReference type="GO" id="GO:0016705">
    <property type="term" value="F:oxidoreductase activity, acting on paired donors, with incorporation or reduction of molecular oxygen"/>
    <property type="evidence" value="ECO:0007669"/>
    <property type="project" value="InterPro"/>
</dbReference>
<dbReference type="SUPFAM" id="SSF48264">
    <property type="entry name" value="Cytochrome P450"/>
    <property type="match status" value="1"/>
</dbReference>
<dbReference type="AlphaFoldDB" id="A0A9W4XG20"/>
<keyword evidence="6 8" id="KW-0408">Iron</keyword>
<dbReference type="InterPro" id="IPR001128">
    <property type="entry name" value="Cyt_P450"/>
</dbReference>
<evidence type="ECO:0000256" key="2">
    <source>
        <dbReference type="ARBA" id="ARBA00005179"/>
    </source>
</evidence>
<dbReference type="PANTHER" id="PTHR24305:SF107">
    <property type="entry name" value="P450, PUTATIVE (EUROFUNG)-RELATED"/>
    <property type="match status" value="1"/>
</dbReference>
<dbReference type="Pfam" id="PF00067">
    <property type="entry name" value="p450"/>
    <property type="match status" value="1"/>
</dbReference>
<gene>
    <name evidence="9" type="ORF">PDIGIT_LOCUS3586</name>
</gene>
<keyword evidence="10" id="KW-1185">Reference proteome</keyword>
<feature type="binding site" description="axial binding residue" evidence="8">
    <location>
        <position position="424"/>
    </location>
    <ligand>
        <name>heme</name>
        <dbReference type="ChEBI" id="CHEBI:30413"/>
    </ligand>
    <ligandPart>
        <name>Fe</name>
        <dbReference type="ChEBI" id="CHEBI:18248"/>
    </ligandPart>
</feature>
<dbReference type="GO" id="GO:0020037">
    <property type="term" value="F:heme binding"/>
    <property type="evidence" value="ECO:0007669"/>
    <property type="project" value="InterPro"/>
</dbReference>
<comment type="cofactor">
    <cofactor evidence="1 8">
        <name>heme</name>
        <dbReference type="ChEBI" id="CHEBI:30413"/>
    </cofactor>
</comment>
<reference evidence="9" key="1">
    <citation type="submission" date="2023-01" db="EMBL/GenBank/DDBJ databases">
        <authorList>
            <person name="Van Ghelder C."/>
            <person name="Rancurel C."/>
        </authorList>
    </citation>
    <scope>NUCLEOTIDE SEQUENCE</scope>
    <source>
        <strain evidence="9">CNCM I-4278</strain>
    </source>
</reference>
<keyword evidence="7" id="KW-0503">Monooxygenase</keyword>
<evidence type="ECO:0000256" key="8">
    <source>
        <dbReference type="PIRSR" id="PIRSR602401-1"/>
    </source>
</evidence>
<evidence type="ECO:0000256" key="1">
    <source>
        <dbReference type="ARBA" id="ARBA00001971"/>
    </source>
</evidence>
<evidence type="ECO:0000256" key="3">
    <source>
        <dbReference type="ARBA" id="ARBA00022617"/>
    </source>
</evidence>
<evidence type="ECO:0000256" key="5">
    <source>
        <dbReference type="ARBA" id="ARBA00023002"/>
    </source>
</evidence>
<sequence>MKQHLDSMPPDASALLVVKKLCEEHSETEAFVLDLWPADRATLVVFGAESSMEVSNKFNLPKPKKQVHMFRPLTGGESVLTMNGDEWKKWRALFNPGFSASHMARLIPTVIQSAETFCDILRQKAGKGVFRLDSLTTRLTMEIITKVTLDMNTDNQYSEHPLSHAFNTILNWNSFWNISILLKPVKFVVQKYYGRILESIISTNLETHYQEMLQEEVDSKKAKTDRPLSIMAMALRDYIEGERQKGIDTSSSMPLDPGFAKISANQIRTFLMAGNDSSSATLIYIYHLLSQHPRSLLSLREEHDALFGPDPDDASRALKQNPALLNQCRYTLAVVKETLRLFPPASTQRAGQPGVFIKDLKGNFCSTENLDVTILHHAVHMNPRIWKRPDEFLPERWLTDSEHELHVPANSGAFRPFEQGPRNCIGQSLVNNELRIILVLTARSFDIIPAYKEWDTMRRGRDTLVKRLFQWRRPKEGIPNTIFGETAYPTARSGGYAADGYPCRVSLRKS</sequence>
<dbReference type="InterPro" id="IPR002401">
    <property type="entry name" value="Cyt_P450_E_grp-I"/>
</dbReference>
<dbReference type="EMBL" id="CAOQHR010000002">
    <property type="protein sequence ID" value="CAI6320752.1"/>
    <property type="molecule type" value="Genomic_DNA"/>
</dbReference>
<proteinExistence type="predicted"/>
<accession>A0A9W4XG20</accession>
<dbReference type="GO" id="GO:0005506">
    <property type="term" value="F:iron ion binding"/>
    <property type="evidence" value="ECO:0007669"/>
    <property type="project" value="InterPro"/>
</dbReference>
<name>A0A9W4XG20_9PLEO</name>
<comment type="pathway">
    <text evidence="2">Secondary metabolite biosynthesis.</text>
</comment>
<keyword evidence="5" id="KW-0560">Oxidoreductase</keyword>
<dbReference type="OrthoDB" id="10029320at2759"/>
<dbReference type="GO" id="GO:0004497">
    <property type="term" value="F:monooxygenase activity"/>
    <property type="evidence" value="ECO:0007669"/>
    <property type="project" value="UniProtKB-KW"/>
</dbReference>
<dbReference type="PRINTS" id="PR00463">
    <property type="entry name" value="EP450I"/>
</dbReference>
<dbReference type="PRINTS" id="PR00385">
    <property type="entry name" value="P450"/>
</dbReference>
<dbReference type="InterPro" id="IPR050121">
    <property type="entry name" value="Cytochrome_P450_monoxygenase"/>
</dbReference>
<dbReference type="Proteomes" id="UP001152607">
    <property type="component" value="Unassembled WGS sequence"/>
</dbReference>
<dbReference type="InterPro" id="IPR036396">
    <property type="entry name" value="Cyt_P450_sf"/>
</dbReference>
<evidence type="ECO:0000313" key="10">
    <source>
        <dbReference type="Proteomes" id="UP001152607"/>
    </source>
</evidence>
<organism evidence="9 10">
    <name type="scientific">Periconia digitata</name>
    <dbReference type="NCBI Taxonomy" id="1303443"/>
    <lineage>
        <taxon>Eukaryota</taxon>
        <taxon>Fungi</taxon>
        <taxon>Dikarya</taxon>
        <taxon>Ascomycota</taxon>
        <taxon>Pezizomycotina</taxon>
        <taxon>Dothideomycetes</taxon>
        <taxon>Pleosporomycetidae</taxon>
        <taxon>Pleosporales</taxon>
        <taxon>Massarineae</taxon>
        <taxon>Periconiaceae</taxon>
        <taxon>Periconia</taxon>
    </lineage>
</organism>
<dbReference type="PANTHER" id="PTHR24305">
    <property type="entry name" value="CYTOCHROME P450"/>
    <property type="match status" value="1"/>
</dbReference>
<comment type="caution">
    <text evidence="9">The sequence shown here is derived from an EMBL/GenBank/DDBJ whole genome shotgun (WGS) entry which is preliminary data.</text>
</comment>
<evidence type="ECO:0008006" key="11">
    <source>
        <dbReference type="Google" id="ProtNLM"/>
    </source>
</evidence>
<dbReference type="CDD" id="cd11051">
    <property type="entry name" value="CYP59-like"/>
    <property type="match status" value="1"/>
</dbReference>
<evidence type="ECO:0000313" key="9">
    <source>
        <dbReference type="EMBL" id="CAI6320752.1"/>
    </source>
</evidence>
<keyword evidence="3 8" id="KW-0349">Heme</keyword>
<dbReference type="Gene3D" id="1.10.630.10">
    <property type="entry name" value="Cytochrome P450"/>
    <property type="match status" value="1"/>
</dbReference>
<evidence type="ECO:0000256" key="6">
    <source>
        <dbReference type="ARBA" id="ARBA00023004"/>
    </source>
</evidence>
<evidence type="ECO:0000256" key="7">
    <source>
        <dbReference type="ARBA" id="ARBA00023033"/>
    </source>
</evidence>